<organism evidence="1 2">
    <name type="scientific">Liparis tanakae</name>
    <name type="common">Tanaka's snailfish</name>
    <dbReference type="NCBI Taxonomy" id="230148"/>
    <lineage>
        <taxon>Eukaryota</taxon>
        <taxon>Metazoa</taxon>
        <taxon>Chordata</taxon>
        <taxon>Craniata</taxon>
        <taxon>Vertebrata</taxon>
        <taxon>Euteleostomi</taxon>
        <taxon>Actinopterygii</taxon>
        <taxon>Neopterygii</taxon>
        <taxon>Teleostei</taxon>
        <taxon>Neoteleostei</taxon>
        <taxon>Acanthomorphata</taxon>
        <taxon>Eupercaria</taxon>
        <taxon>Perciformes</taxon>
        <taxon>Cottioidei</taxon>
        <taxon>Cottales</taxon>
        <taxon>Liparidae</taxon>
        <taxon>Liparis</taxon>
    </lineage>
</organism>
<gene>
    <name evidence="1" type="ORF">EYF80_004451</name>
</gene>
<protein>
    <submittedName>
        <fullName evidence="1">Uncharacterized protein</fullName>
    </submittedName>
</protein>
<evidence type="ECO:0000313" key="2">
    <source>
        <dbReference type="Proteomes" id="UP000314294"/>
    </source>
</evidence>
<dbReference type="Proteomes" id="UP000314294">
    <property type="component" value="Unassembled WGS sequence"/>
</dbReference>
<reference evidence="1 2" key="1">
    <citation type="submission" date="2019-03" db="EMBL/GenBank/DDBJ databases">
        <title>First draft genome of Liparis tanakae, snailfish: a comprehensive survey of snailfish specific genes.</title>
        <authorList>
            <person name="Kim W."/>
            <person name="Song I."/>
            <person name="Jeong J.-H."/>
            <person name="Kim D."/>
            <person name="Kim S."/>
            <person name="Ryu S."/>
            <person name="Song J.Y."/>
            <person name="Lee S.K."/>
        </authorList>
    </citation>
    <scope>NUCLEOTIDE SEQUENCE [LARGE SCALE GENOMIC DNA]</scope>
    <source>
        <tissue evidence="1">Muscle</tissue>
    </source>
</reference>
<comment type="caution">
    <text evidence="1">The sequence shown here is derived from an EMBL/GenBank/DDBJ whole genome shotgun (WGS) entry which is preliminary data.</text>
</comment>
<proteinExistence type="predicted"/>
<accession>A0A4Z2J5E5</accession>
<dbReference type="EMBL" id="SRLO01000021">
    <property type="protein sequence ID" value="TNN85429.1"/>
    <property type="molecule type" value="Genomic_DNA"/>
</dbReference>
<sequence>MRQPTRSLLAVRVGRDHSGMDLIKETNSASVSQHTLVSVVHIAAGSESKSQLNGDLMVREQSDSLCNQIDCCHGEEWMRTCWY</sequence>
<name>A0A4Z2J5E5_9TELE</name>
<keyword evidence="2" id="KW-1185">Reference proteome</keyword>
<dbReference type="AlphaFoldDB" id="A0A4Z2J5E5"/>
<evidence type="ECO:0000313" key="1">
    <source>
        <dbReference type="EMBL" id="TNN85429.1"/>
    </source>
</evidence>